<reference evidence="1" key="1">
    <citation type="submission" date="2020-11" db="EMBL/GenBank/DDBJ databases">
        <title>Adaptations for nitrogen fixation in a non-lichenized fungal sporocarp promotes dispersal by wood-feeding termites.</title>
        <authorList>
            <consortium name="DOE Joint Genome Institute"/>
            <person name="Koch R.A."/>
            <person name="Yoon G."/>
            <person name="Arayal U."/>
            <person name="Lail K."/>
            <person name="Amirebrahimi M."/>
            <person name="Labutti K."/>
            <person name="Lipzen A."/>
            <person name="Riley R."/>
            <person name="Barry K."/>
            <person name="Henrissat B."/>
            <person name="Grigoriev I.V."/>
            <person name="Herr J.R."/>
            <person name="Aime M.C."/>
        </authorList>
    </citation>
    <scope>NUCLEOTIDE SEQUENCE</scope>
    <source>
        <strain evidence="1">MCA 3950</strain>
    </source>
</reference>
<dbReference type="RefSeq" id="XP_043039555.1">
    <property type="nucleotide sequence ID" value="XM_043177228.1"/>
</dbReference>
<evidence type="ECO:0000313" key="1">
    <source>
        <dbReference type="EMBL" id="KAG7446055.1"/>
    </source>
</evidence>
<protein>
    <submittedName>
        <fullName evidence="1">Uncharacterized protein</fullName>
    </submittedName>
</protein>
<proteinExistence type="predicted"/>
<keyword evidence="2" id="KW-1185">Reference proteome</keyword>
<evidence type="ECO:0000313" key="2">
    <source>
        <dbReference type="Proteomes" id="UP000812287"/>
    </source>
</evidence>
<name>A0A9P7VTB4_9AGAR</name>
<dbReference type="AlphaFoldDB" id="A0A9P7VTB4"/>
<sequence>MTLTLSLRYAAPDCLLSSHQHRPLQTAASSDNNSGQRTSYCVLRVIDVLARQERMEALQRVEKTLDLVLDNLASVVRYIGEVAETERYSLRIRCDAASMPHAIEARLVAPIIDVAIIDEGSAILCLLLVLVLRCSSPSFLVASIFLFMTSVASNFSSCESLTKRRRFDYFIAVSINLCVQNAAGNRGRYLLLVCMRASAGSDSNGPRLPHQSTAAFNERPLIDGSALLLGGLVQL</sequence>
<comment type="caution">
    <text evidence="1">The sequence shown here is derived from an EMBL/GenBank/DDBJ whole genome shotgun (WGS) entry which is preliminary data.</text>
</comment>
<dbReference type="Proteomes" id="UP000812287">
    <property type="component" value="Unassembled WGS sequence"/>
</dbReference>
<accession>A0A9P7VTB4</accession>
<dbReference type="GeneID" id="66099515"/>
<gene>
    <name evidence="1" type="ORF">BT62DRAFT_1006232</name>
</gene>
<organism evidence="1 2">
    <name type="scientific">Guyanagaster necrorhizus</name>
    <dbReference type="NCBI Taxonomy" id="856835"/>
    <lineage>
        <taxon>Eukaryota</taxon>
        <taxon>Fungi</taxon>
        <taxon>Dikarya</taxon>
        <taxon>Basidiomycota</taxon>
        <taxon>Agaricomycotina</taxon>
        <taxon>Agaricomycetes</taxon>
        <taxon>Agaricomycetidae</taxon>
        <taxon>Agaricales</taxon>
        <taxon>Marasmiineae</taxon>
        <taxon>Physalacriaceae</taxon>
        <taxon>Guyanagaster</taxon>
    </lineage>
</organism>
<dbReference type="EMBL" id="MU250535">
    <property type="protein sequence ID" value="KAG7446055.1"/>
    <property type="molecule type" value="Genomic_DNA"/>
</dbReference>